<dbReference type="Proteomes" id="UP001501772">
    <property type="component" value="Unassembled WGS sequence"/>
</dbReference>
<comment type="caution">
    <text evidence="3">The sequence shown here is derived from an EMBL/GenBank/DDBJ whole genome shotgun (WGS) entry which is preliminary data.</text>
</comment>
<protein>
    <submittedName>
        <fullName evidence="3">Alpha-1,2-fucosyltransferase</fullName>
    </submittedName>
</protein>
<dbReference type="PANTHER" id="PTHR11927">
    <property type="entry name" value="GALACTOSIDE 2-L-FUCOSYLTRANSFERASE"/>
    <property type="match status" value="1"/>
</dbReference>
<sequence length="295" mass="34997">MIIVKIWGGLGNQMFQYAMAKALALKFNFELKLDISHYSKNISNETPRQFRLNIFHGITDEIASQKDINTCITTFKVPIFNSIYKIINRKFSIFNPNYIIEKDKSFRSIEYIGTKNLFLEGYWQSEEYFKEYREHILNSFNLERLFDNSELALKVKQIEMFNSISIHVRRGDYVSNIQANSYHGICSLAYYEDAIKAIVNSLQYESVRFYIFSDDISWCKENLKISYDHEYITTTEDYHDLFLMGQCKHNIIANSSFSWWAAWLNPYIEKKVIAPKNWFVTEDVDNIVPNEWIRI</sequence>
<dbReference type="InterPro" id="IPR002516">
    <property type="entry name" value="Glyco_trans_11"/>
</dbReference>
<dbReference type="EMBL" id="BAABBY010000005">
    <property type="protein sequence ID" value="GAA4205085.1"/>
    <property type="molecule type" value="Genomic_DNA"/>
</dbReference>
<dbReference type="Pfam" id="PF01531">
    <property type="entry name" value="Glyco_transf_11"/>
    <property type="match status" value="1"/>
</dbReference>
<organism evidence="3 4">
    <name type="scientific">Pedobacter jeongneungensis</name>
    <dbReference type="NCBI Taxonomy" id="947309"/>
    <lineage>
        <taxon>Bacteria</taxon>
        <taxon>Pseudomonadati</taxon>
        <taxon>Bacteroidota</taxon>
        <taxon>Sphingobacteriia</taxon>
        <taxon>Sphingobacteriales</taxon>
        <taxon>Sphingobacteriaceae</taxon>
        <taxon>Pedobacter</taxon>
    </lineage>
</organism>
<keyword evidence="1" id="KW-0328">Glycosyltransferase</keyword>
<evidence type="ECO:0000313" key="4">
    <source>
        <dbReference type="Proteomes" id="UP001501772"/>
    </source>
</evidence>
<reference evidence="4" key="1">
    <citation type="journal article" date="2019" name="Int. J. Syst. Evol. Microbiol.">
        <title>The Global Catalogue of Microorganisms (GCM) 10K type strain sequencing project: providing services to taxonomists for standard genome sequencing and annotation.</title>
        <authorList>
            <consortium name="The Broad Institute Genomics Platform"/>
            <consortium name="The Broad Institute Genome Sequencing Center for Infectious Disease"/>
            <person name="Wu L."/>
            <person name="Ma J."/>
        </authorList>
    </citation>
    <scope>NUCLEOTIDE SEQUENCE [LARGE SCALE GENOMIC DNA]</scope>
    <source>
        <strain evidence="4">JCM 17626</strain>
    </source>
</reference>
<accession>A0ABP8BEX8</accession>
<evidence type="ECO:0000256" key="2">
    <source>
        <dbReference type="ARBA" id="ARBA00022679"/>
    </source>
</evidence>
<evidence type="ECO:0000313" key="3">
    <source>
        <dbReference type="EMBL" id="GAA4205085.1"/>
    </source>
</evidence>
<proteinExistence type="predicted"/>
<gene>
    <name evidence="3" type="ORF">GCM10022289_24040</name>
</gene>
<name>A0ABP8BEX8_9SPHI</name>
<dbReference type="PANTHER" id="PTHR11927:SF9">
    <property type="entry name" value="L-FUCOSYLTRANSFERASE"/>
    <property type="match status" value="1"/>
</dbReference>
<evidence type="ECO:0000256" key="1">
    <source>
        <dbReference type="ARBA" id="ARBA00022676"/>
    </source>
</evidence>
<keyword evidence="4" id="KW-1185">Reference proteome</keyword>
<dbReference type="Gene3D" id="3.40.50.11350">
    <property type="match status" value="1"/>
</dbReference>
<dbReference type="RefSeq" id="WP_344851696.1">
    <property type="nucleotide sequence ID" value="NZ_BAABBY010000005.1"/>
</dbReference>
<dbReference type="CDD" id="cd11301">
    <property type="entry name" value="Fut1_Fut2_like"/>
    <property type="match status" value="1"/>
</dbReference>
<keyword evidence="2" id="KW-0808">Transferase</keyword>